<dbReference type="HOGENOM" id="CLU_035750_12_1_1"/>
<name>W4KES7_HETIT</name>
<keyword evidence="1 5" id="KW-0963">Cytoplasm</keyword>
<keyword evidence="2 5" id="KW-0647">Proteasome</keyword>
<evidence type="ECO:0000256" key="4">
    <source>
        <dbReference type="ARBA" id="ARBA00026071"/>
    </source>
</evidence>
<evidence type="ECO:0000256" key="1">
    <source>
        <dbReference type="ARBA" id="ARBA00022490"/>
    </source>
</evidence>
<sequence>MDCSFALTGKDYVIIAADTTAARSIVKMKVDEDKIKTLSPHLLMAYSGEPGDTVQFAEYVERNLRLYHIRNLYPLRPQSAAAWIRRALADSLRSRHPYNVNILLGGYDTADDKPQLYWMDYLGTLASVPFAAHGYGSYFTLGLFDKYHNPNASLEEGLETLKRAIDETSRRLVVAPGKYKVKIVDKNGVREIEL</sequence>
<dbReference type="GO" id="GO:0010498">
    <property type="term" value="P:proteasomal protein catabolic process"/>
    <property type="evidence" value="ECO:0007669"/>
    <property type="project" value="InterPro"/>
</dbReference>
<dbReference type="PANTHER" id="PTHR32194:SF2">
    <property type="entry name" value="PROTEASOME SUBUNIT BETA TYPE-1"/>
    <property type="match status" value="1"/>
</dbReference>
<keyword evidence="7" id="KW-1185">Reference proteome</keyword>
<dbReference type="Proteomes" id="UP000030671">
    <property type="component" value="Unassembled WGS sequence"/>
</dbReference>
<comment type="function">
    <text evidence="5">Component of the proteasome, a multicatalytic proteinase complex which is characterized by its ability to cleave peptides with Arg, Phe, Tyr, Leu, and Glu adjacent to the leaving group at neutral or slightly basic pH. The proteasome has an ATP-dependent proteolytic activity.</text>
</comment>
<dbReference type="InterPro" id="IPR035206">
    <property type="entry name" value="Proteasome_beta2"/>
</dbReference>
<reference evidence="6 7" key="1">
    <citation type="journal article" date="2012" name="New Phytol.">
        <title>Insight into trade-off between wood decay and parasitism from the genome of a fungal forest pathogen.</title>
        <authorList>
            <person name="Olson A."/>
            <person name="Aerts A."/>
            <person name="Asiegbu F."/>
            <person name="Belbahri L."/>
            <person name="Bouzid O."/>
            <person name="Broberg A."/>
            <person name="Canback B."/>
            <person name="Coutinho P.M."/>
            <person name="Cullen D."/>
            <person name="Dalman K."/>
            <person name="Deflorio G."/>
            <person name="van Diepen L.T."/>
            <person name="Dunand C."/>
            <person name="Duplessis S."/>
            <person name="Durling M."/>
            <person name="Gonthier P."/>
            <person name="Grimwood J."/>
            <person name="Fossdal C.G."/>
            <person name="Hansson D."/>
            <person name="Henrissat B."/>
            <person name="Hietala A."/>
            <person name="Himmelstrand K."/>
            <person name="Hoffmeister D."/>
            <person name="Hogberg N."/>
            <person name="James T.Y."/>
            <person name="Karlsson M."/>
            <person name="Kohler A."/>
            <person name="Kues U."/>
            <person name="Lee Y.H."/>
            <person name="Lin Y.C."/>
            <person name="Lind M."/>
            <person name="Lindquist E."/>
            <person name="Lombard V."/>
            <person name="Lucas S."/>
            <person name="Lunden K."/>
            <person name="Morin E."/>
            <person name="Murat C."/>
            <person name="Park J."/>
            <person name="Raffaello T."/>
            <person name="Rouze P."/>
            <person name="Salamov A."/>
            <person name="Schmutz J."/>
            <person name="Solheim H."/>
            <person name="Stahlberg J."/>
            <person name="Velez H."/>
            <person name="de Vries R.P."/>
            <person name="Wiebenga A."/>
            <person name="Woodward S."/>
            <person name="Yakovlev I."/>
            <person name="Garbelotto M."/>
            <person name="Martin F."/>
            <person name="Grigoriev I.V."/>
            <person name="Stenlid J."/>
        </authorList>
    </citation>
    <scope>NUCLEOTIDE SEQUENCE [LARGE SCALE GENOMIC DNA]</scope>
    <source>
        <strain evidence="6 7">TC 32-1</strain>
    </source>
</reference>
<dbReference type="InterPro" id="IPR001353">
    <property type="entry name" value="Proteasome_sua/b"/>
</dbReference>
<dbReference type="GO" id="GO:0005737">
    <property type="term" value="C:cytoplasm"/>
    <property type="evidence" value="ECO:0007669"/>
    <property type="project" value="UniProtKB-SubCell"/>
</dbReference>
<accession>W4KES7</accession>
<dbReference type="SUPFAM" id="SSF56235">
    <property type="entry name" value="N-terminal nucleophile aminohydrolases (Ntn hydrolases)"/>
    <property type="match status" value="1"/>
</dbReference>
<dbReference type="Pfam" id="PF00227">
    <property type="entry name" value="Proteasome"/>
    <property type="match status" value="1"/>
</dbReference>
<comment type="subcellular location">
    <subcellularLocation>
        <location evidence="5">Cytoplasm</location>
    </subcellularLocation>
    <subcellularLocation>
        <location evidence="5">Nucleus</location>
    </subcellularLocation>
</comment>
<protein>
    <recommendedName>
        <fullName evidence="5">Proteasome subunit beta</fullName>
    </recommendedName>
</protein>
<dbReference type="InterPro" id="IPR023333">
    <property type="entry name" value="Proteasome_suB-type"/>
</dbReference>
<dbReference type="OrthoDB" id="268428at2759"/>
<dbReference type="AlphaFoldDB" id="W4KES7"/>
<dbReference type="CDD" id="cd03758">
    <property type="entry name" value="proteasome_beta_type_2"/>
    <property type="match status" value="1"/>
</dbReference>
<dbReference type="FunFam" id="3.60.20.10:FF:000008">
    <property type="entry name" value="Proteasome subunit beta type-4"/>
    <property type="match status" value="1"/>
</dbReference>
<dbReference type="eggNOG" id="KOG0177">
    <property type="taxonomic scope" value="Eukaryota"/>
</dbReference>
<dbReference type="GeneID" id="20678591"/>
<evidence type="ECO:0000256" key="3">
    <source>
        <dbReference type="ARBA" id="ARBA00023242"/>
    </source>
</evidence>
<dbReference type="InParanoid" id="W4KES7"/>
<comment type="similarity">
    <text evidence="5">Belongs to the peptidase T1B family.</text>
</comment>
<dbReference type="EMBL" id="KI925456">
    <property type="protein sequence ID" value="ETW83576.1"/>
    <property type="molecule type" value="Genomic_DNA"/>
</dbReference>
<evidence type="ECO:0000313" key="6">
    <source>
        <dbReference type="EMBL" id="ETW83576.1"/>
    </source>
</evidence>
<keyword evidence="3 5" id="KW-0539">Nucleus</keyword>
<dbReference type="PROSITE" id="PS00854">
    <property type="entry name" value="PROTEASOME_BETA_1"/>
    <property type="match status" value="1"/>
</dbReference>
<dbReference type="Gene3D" id="3.60.20.10">
    <property type="entry name" value="Glutamine Phosphoribosylpyrophosphate, subunit 1, domain 1"/>
    <property type="match status" value="1"/>
</dbReference>
<dbReference type="STRING" id="747525.W4KES7"/>
<dbReference type="PROSITE" id="PS51476">
    <property type="entry name" value="PROTEASOME_BETA_2"/>
    <property type="match status" value="1"/>
</dbReference>
<evidence type="ECO:0000256" key="5">
    <source>
        <dbReference type="RuleBase" id="RU004203"/>
    </source>
</evidence>
<evidence type="ECO:0000313" key="7">
    <source>
        <dbReference type="Proteomes" id="UP000030671"/>
    </source>
</evidence>
<dbReference type="GO" id="GO:0019774">
    <property type="term" value="C:proteasome core complex, beta-subunit complex"/>
    <property type="evidence" value="ECO:0007669"/>
    <property type="project" value="UniProtKB-ARBA"/>
</dbReference>
<dbReference type="InterPro" id="IPR016050">
    <property type="entry name" value="Proteasome_bsu_CS"/>
</dbReference>
<dbReference type="PANTHER" id="PTHR32194">
    <property type="entry name" value="METALLOPROTEASE TLDD"/>
    <property type="match status" value="1"/>
</dbReference>
<dbReference type="KEGG" id="hir:HETIRDRAFT_62256"/>
<proteinExistence type="inferred from homology"/>
<gene>
    <name evidence="6" type="ORF">HETIRDRAFT_62256</name>
</gene>
<comment type="subunit">
    <text evidence="5">Component of the proteasome complex.</text>
</comment>
<comment type="subunit">
    <text evidence="4">The 26S proteasome consists of a 20S proteasome core and two 19S regulatory subunits. The 20S proteasome core is composed of 28 subunits that are arranged in four stacked rings, resulting in a barrel-shaped structure. The two end rings are each formed by seven alpha subunits, and the two central rings are each formed by seven beta subunits. The catalytic chamber with the active sites is on the inside of the barrel.</text>
</comment>
<dbReference type="InterPro" id="IPR029055">
    <property type="entry name" value="Ntn_hydrolases_N"/>
</dbReference>
<dbReference type="FunCoup" id="W4KES7">
    <property type="interactions" value="528"/>
</dbReference>
<dbReference type="RefSeq" id="XP_009543249.1">
    <property type="nucleotide sequence ID" value="XM_009544954.1"/>
</dbReference>
<organism evidence="6 7">
    <name type="scientific">Heterobasidion irregulare (strain TC 32-1)</name>
    <dbReference type="NCBI Taxonomy" id="747525"/>
    <lineage>
        <taxon>Eukaryota</taxon>
        <taxon>Fungi</taxon>
        <taxon>Dikarya</taxon>
        <taxon>Basidiomycota</taxon>
        <taxon>Agaricomycotina</taxon>
        <taxon>Agaricomycetes</taxon>
        <taxon>Russulales</taxon>
        <taxon>Bondarzewiaceae</taxon>
        <taxon>Heterobasidion</taxon>
        <taxon>Heterobasidion annosum species complex</taxon>
    </lineage>
</organism>
<dbReference type="GO" id="GO:0005634">
    <property type="term" value="C:nucleus"/>
    <property type="evidence" value="ECO:0007669"/>
    <property type="project" value="UniProtKB-SubCell"/>
</dbReference>
<evidence type="ECO:0000256" key="2">
    <source>
        <dbReference type="ARBA" id="ARBA00022942"/>
    </source>
</evidence>